<dbReference type="SUPFAM" id="SSF54928">
    <property type="entry name" value="RNA-binding domain, RBD"/>
    <property type="match status" value="1"/>
</dbReference>
<name>A0ABR8DI07_9NOST</name>
<accession>A0ABR8DI07</accession>
<comment type="caution">
    <text evidence="2">The sequence shown here is derived from an EMBL/GenBank/DDBJ whole genome shotgun (WGS) entry which is preliminary data.</text>
</comment>
<reference evidence="2 3" key="1">
    <citation type="journal article" date="2020" name="ISME J.">
        <title>Comparative genomics reveals insights into cyanobacterial evolution and habitat adaptation.</title>
        <authorList>
            <person name="Chen M.Y."/>
            <person name="Teng W.K."/>
            <person name="Zhao L."/>
            <person name="Hu C.X."/>
            <person name="Zhou Y.K."/>
            <person name="Han B.P."/>
            <person name="Song L.R."/>
            <person name="Shu W.S."/>
        </authorList>
    </citation>
    <scope>NUCLEOTIDE SEQUENCE [LARGE SCALE GENOMIC DNA]</scope>
    <source>
        <strain evidence="2 3">FACHB-119</strain>
    </source>
</reference>
<keyword evidence="3" id="KW-1185">Reference proteome</keyword>
<dbReference type="InterPro" id="IPR035979">
    <property type="entry name" value="RBD_domain_sf"/>
</dbReference>
<dbReference type="PROSITE" id="PS50102">
    <property type="entry name" value="RRM"/>
    <property type="match status" value="1"/>
</dbReference>
<dbReference type="InterPro" id="IPR000504">
    <property type="entry name" value="RRM_dom"/>
</dbReference>
<dbReference type="EMBL" id="JACJSG010000084">
    <property type="protein sequence ID" value="MBD2505403.1"/>
    <property type="molecule type" value="Genomic_DNA"/>
</dbReference>
<dbReference type="RefSeq" id="WP_190480173.1">
    <property type="nucleotide sequence ID" value="NZ_JACJSG010000084.1"/>
</dbReference>
<dbReference type="InterPro" id="IPR050441">
    <property type="entry name" value="RBM"/>
</dbReference>
<dbReference type="Gene3D" id="3.30.70.330">
    <property type="match status" value="1"/>
</dbReference>
<evidence type="ECO:0000313" key="3">
    <source>
        <dbReference type="Proteomes" id="UP000661112"/>
    </source>
</evidence>
<dbReference type="Pfam" id="PF00076">
    <property type="entry name" value="RRM_1"/>
    <property type="match status" value="1"/>
</dbReference>
<protein>
    <submittedName>
        <fullName evidence="2">RNA-binding protein</fullName>
    </submittedName>
</protein>
<gene>
    <name evidence="2" type="ORF">H6G83_33220</name>
</gene>
<dbReference type="Proteomes" id="UP000661112">
    <property type="component" value="Unassembled WGS sequence"/>
</dbReference>
<sequence>MSVYVTNLSGEMKYKELQQIFSKYGNVKTVQLSMNQETGKPRGFAFLEMETFAQETLAMKALLGSEWIVRILKVNTPVTSSEASSASCDFSSTH</sequence>
<feature type="domain" description="RRM" evidence="1">
    <location>
        <begin position="1"/>
        <end position="79"/>
    </location>
</feature>
<dbReference type="PANTHER" id="PTHR48034">
    <property type="entry name" value="TRANSFORMER-2 SEX-DETERMINING PROTEIN-RELATED"/>
    <property type="match status" value="1"/>
</dbReference>
<dbReference type="SMART" id="SM00360">
    <property type="entry name" value="RRM"/>
    <property type="match status" value="1"/>
</dbReference>
<organism evidence="2 3">
    <name type="scientific">Anabaena azotica FACHB-119</name>
    <dbReference type="NCBI Taxonomy" id="947527"/>
    <lineage>
        <taxon>Bacteria</taxon>
        <taxon>Bacillati</taxon>
        <taxon>Cyanobacteriota</taxon>
        <taxon>Cyanophyceae</taxon>
        <taxon>Nostocales</taxon>
        <taxon>Nostocaceae</taxon>
        <taxon>Anabaena</taxon>
        <taxon>Anabaena azotica</taxon>
    </lineage>
</organism>
<proteinExistence type="predicted"/>
<dbReference type="InterPro" id="IPR012677">
    <property type="entry name" value="Nucleotide-bd_a/b_plait_sf"/>
</dbReference>
<evidence type="ECO:0000313" key="2">
    <source>
        <dbReference type="EMBL" id="MBD2505403.1"/>
    </source>
</evidence>
<evidence type="ECO:0000259" key="1">
    <source>
        <dbReference type="PROSITE" id="PS50102"/>
    </source>
</evidence>